<keyword evidence="7 9" id="KW-0472">Membrane</keyword>
<proteinExistence type="inferred from homology"/>
<evidence type="ECO:0000256" key="6">
    <source>
        <dbReference type="ARBA" id="ARBA00023065"/>
    </source>
</evidence>
<dbReference type="GO" id="GO:0005254">
    <property type="term" value="F:chloride channel activity"/>
    <property type="evidence" value="ECO:0007669"/>
    <property type="project" value="InterPro"/>
</dbReference>
<dbReference type="Pfam" id="PF25539">
    <property type="entry name" value="Bestrophin_2"/>
    <property type="match status" value="1"/>
</dbReference>
<dbReference type="PANTHER" id="PTHR33281">
    <property type="entry name" value="UPF0187 PROTEIN YNEE"/>
    <property type="match status" value="1"/>
</dbReference>
<evidence type="ECO:0000256" key="7">
    <source>
        <dbReference type="ARBA" id="ARBA00023136"/>
    </source>
</evidence>
<accession>A0A1S9P8U9</accession>
<comment type="caution">
    <text evidence="10">The sequence shown here is derived from an EMBL/GenBank/DDBJ whole genome shotgun (WGS) entry which is preliminary data.</text>
</comment>
<keyword evidence="2" id="KW-0813">Transport</keyword>
<dbReference type="InterPro" id="IPR044669">
    <property type="entry name" value="YneE/VCCN1/2-like"/>
</dbReference>
<feature type="transmembrane region" description="Helical" evidence="9">
    <location>
        <begin position="202"/>
        <end position="220"/>
    </location>
</feature>
<feature type="transmembrane region" description="Helical" evidence="9">
    <location>
        <begin position="12"/>
        <end position="30"/>
    </location>
</feature>
<evidence type="ECO:0000313" key="11">
    <source>
        <dbReference type="Proteomes" id="UP000189739"/>
    </source>
</evidence>
<keyword evidence="11" id="KW-1185">Reference proteome</keyword>
<evidence type="ECO:0000256" key="1">
    <source>
        <dbReference type="ARBA" id="ARBA00004651"/>
    </source>
</evidence>
<dbReference type="GO" id="GO:0005886">
    <property type="term" value="C:plasma membrane"/>
    <property type="evidence" value="ECO:0007669"/>
    <property type="project" value="UniProtKB-SubCell"/>
</dbReference>
<evidence type="ECO:0000256" key="4">
    <source>
        <dbReference type="ARBA" id="ARBA00022692"/>
    </source>
</evidence>
<reference evidence="10 11" key="1">
    <citation type="submission" date="2016-07" db="EMBL/GenBank/DDBJ databases">
        <title>Genomic analysis of zinc-resistant bacterium Mucilaginibacter pedocola TBZ30.</title>
        <authorList>
            <person name="Huang J."/>
            <person name="Tang J."/>
        </authorList>
    </citation>
    <scope>NUCLEOTIDE SEQUENCE [LARGE SCALE GENOMIC DNA]</scope>
    <source>
        <strain evidence="10 11">TBZ30</strain>
    </source>
</reference>
<protein>
    <recommendedName>
        <fullName evidence="12">Hydrogenase</fullName>
    </recommendedName>
</protein>
<evidence type="ECO:0000256" key="8">
    <source>
        <dbReference type="ARBA" id="ARBA00034708"/>
    </source>
</evidence>
<comment type="subcellular location">
    <subcellularLocation>
        <location evidence="1">Cell membrane</location>
        <topology evidence="1">Multi-pass membrane protein</topology>
    </subcellularLocation>
</comment>
<sequence>MLLKKQISVNYFINLIKWDVLAIVVYATLVGSLDHVAFLKDISIPLSISALIATLLSLLLAFRTSQSYERWWEARTIWGAIVNDSRTLIRQLILFIPEDTKKQEYIRSFASRQAIWCYALSENLRKVSFSEKVNAFFSKLGKDSDNRPNLILSQHAEELANIGMAYNLNANKLVQIDATIARLTDSMGKCERIKNTVLPRSYSMLIHFLIYVLMTMLPFGLEDNHWIIEIVITTIVPVLFIAIERTAILMQDPFENKPTDTPMTTLSATIERNLMEMSGQPAPATAVNSADYYIM</sequence>
<name>A0A1S9P8U9_9SPHI</name>
<evidence type="ECO:0000256" key="3">
    <source>
        <dbReference type="ARBA" id="ARBA00022475"/>
    </source>
</evidence>
<gene>
    <name evidence="10" type="ORF">BC343_14635</name>
</gene>
<dbReference type="EMBL" id="MBTF01000036">
    <property type="protein sequence ID" value="OOQ57339.1"/>
    <property type="molecule type" value="Genomic_DNA"/>
</dbReference>
<evidence type="ECO:0008006" key="12">
    <source>
        <dbReference type="Google" id="ProtNLM"/>
    </source>
</evidence>
<evidence type="ECO:0000256" key="9">
    <source>
        <dbReference type="SAM" id="Phobius"/>
    </source>
</evidence>
<evidence type="ECO:0000313" key="10">
    <source>
        <dbReference type="EMBL" id="OOQ57339.1"/>
    </source>
</evidence>
<dbReference type="RefSeq" id="WP_078350633.1">
    <property type="nucleotide sequence ID" value="NZ_MBTF01000036.1"/>
</dbReference>
<comment type="similarity">
    <text evidence="8">Belongs to the anion channel-forming bestrophin (TC 1.A.46) family.</text>
</comment>
<dbReference type="Proteomes" id="UP000189739">
    <property type="component" value="Unassembled WGS sequence"/>
</dbReference>
<feature type="transmembrane region" description="Helical" evidence="9">
    <location>
        <begin position="226"/>
        <end position="243"/>
    </location>
</feature>
<dbReference type="OrthoDB" id="445589at2"/>
<keyword evidence="5 9" id="KW-1133">Transmembrane helix</keyword>
<dbReference type="PANTHER" id="PTHR33281:SF19">
    <property type="entry name" value="VOLTAGE-DEPENDENT ANION CHANNEL-FORMING PROTEIN YNEE"/>
    <property type="match status" value="1"/>
</dbReference>
<dbReference type="AlphaFoldDB" id="A0A1S9P8U9"/>
<keyword evidence="4 9" id="KW-0812">Transmembrane</keyword>
<feature type="transmembrane region" description="Helical" evidence="9">
    <location>
        <begin position="42"/>
        <end position="62"/>
    </location>
</feature>
<evidence type="ECO:0000256" key="5">
    <source>
        <dbReference type="ARBA" id="ARBA00022989"/>
    </source>
</evidence>
<keyword evidence="6" id="KW-0406">Ion transport</keyword>
<keyword evidence="3" id="KW-1003">Cell membrane</keyword>
<evidence type="ECO:0000256" key="2">
    <source>
        <dbReference type="ARBA" id="ARBA00022448"/>
    </source>
</evidence>
<organism evidence="10 11">
    <name type="scientific">Mucilaginibacter pedocola</name>
    <dbReference type="NCBI Taxonomy" id="1792845"/>
    <lineage>
        <taxon>Bacteria</taxon>
        <taxon>Pseudomonadati</taxon>
        <taxon>Bacteroidota</taxon>
        <taxon>Sphingobacteriia</taxon>
        <taxon>Sphingobacteriales</taxon>
        <taxon>Sphingobacteriaceae</taxon>
        <taxon>Mucilaginibacter</taxon>
    </lineage>
</organism>
<dbReference type="STRING" id="1792845.BC343_14635"/>